<dbReference type="InterPro" id="IPR044647">
    <property type="entry name" value="RTNLB17/18/21"/>
</dbReference>
<dbReference type="PANTHER" id="PTHR46626">
    <property type="entry name" value="RETICULON-LIKE PROTEIN B17"/>
    <property type="match status" value="1"/>
</dbReference>
<name>Q9LH03_ARATH</name>
<protein>
    <submittedName>
        <fullName evidence="1">Similarity to unknown protein</fullName>
    </submittedName>
</protein>
<dbReference type="EMBL" id="AP002460">
    <property type="protein sequence ID" value="BAA97092.1"/>
    <property type="molecule type" value="Genomic_DNA"/>
</dbReference>
<reference key="1">
    <citation type="journal article" date="2000" name="Nature">
        <title>Sequence and analysis of chromosome 3 of the plant Arabidopsis thaliana.</title>
        <authorList>
            <consortium name="European Union Chromosome 3 Arabidopsis Sequencing Consortium"/>
            <consortium name="Institute for Genomic Research"/>
            <consortium name="Kazusa DNA Research Institute"/>
            <person name="Salanoubat M."/>
            <person name="Lemcke K."/>
            <person name="Rieger M."/>
            <person name="Ansorge W."/>
            <person name="Unseld M."/>
            <person name="Fartmann B."/>
            <person name="Valle G."/>
            <person name="Blocker H."/>
            <person name="Perez-Alonso M."/>
            <person name="Obermaier B."/>
            <person name="Delseny M."/>
            <person name="Boutry M."/>
            <person name="Grivell L.A."/>
            <person name="Mache R."/>
            <person name="Puigdomenech P."/>
            <person name="De Simone V."/>
            <person name="Choisne N."/>
            <person name="Artiguenave F."/>
            <person name="Robert C."/>
            <person name="Brottier P."/>
            <person name="Wincker P."/>
            <person name="Cattolico L."/>
            <person name="Weissenbach J."/>
            <person name="Saurin W."/>
            <person name="Quetier F."/>
            <person name="Schafer M."/>
            <person name="Muller-Auer S."/>
            <person name="Gabel C."/>
            <person name="Fuchs M."/>
            <person name="Benes V."/>
            <person name="Wurmbach E."/>
            <person name="Drzonek H."/>
            <person name="Erfle H."/>
            <person name="Jordan N."/>
            <person name="Bangert S."/>
            <person name="Wiedelmann R."/>
            <person name="Kranz H."/>
            <person name="Voss H."/>
            <person name="Holland R."/>
            <person name="Brandt P."/>
            <person name="Nyakatura G."/>
            <person name="Vezzi A."/>
            <person name="D'Angelo M."/>
            <person name="Pallavicini A."/>
            <person name="Toppo S."/>
            <person name="Simionati B."/>
            <person name="Conrad A."/>
            <person name="Hornischer K."/>
            <person name="Kauer G."/>
            <person name="Lohnert T.H."/>
            <person name="Nordsiek G."/>
            <person name="Reichelt J."/>
            <person name="Scharfe M."/>
            <person name="Schon O."/>
            <person name="Bargues M."/>
            <person name="Terol J."/>
            <person name="Climent J."/>
            <person name="Navarro P."/>
            <person name="Collado C."/>
            <person name="Perez-Perez A."/>
            <person name="Ottenwalder B."/>
            <person name="Duchemin D."/>
            <person name="Cooke R."/>
            <person name="Laudie M."/>
            <person name="Berger-Llauro C."/>
            <person name="Purnelle B."/>
            <person name="Masuy D."/>
            <person name="de Haan M."/>
            <person name="Maarse A.C."/>
            <person name="Alcaraz J.P."/>
            <person name="Cottet A."/>
            <person name="Casacuberta E."/>
            <person name="Monfort A."/>
            <person name="Argiriou A."/>
            <person name="flores M."/>
            <person name="Liguori R."/>
            <person name="Vitale D."/>
            <person name="Mannhaupt G."/>
            <person name="Haase D."/>
            <person name="Schoof H."/>
            <person name="Rudd S."/>
            <person name="Zaccaria P."/>
            <person name="Mewes H.W."/>
            <person name="Mayer K.F."/>
            <person name="Kaul S."/>
            <person name="Town C.D."/>
            <person name="Koo H.L."/>
            <person name="Tallon L.J."/>
            <person name="Jenkins J."/>
            <person name="Rooney T."/>
            <person name="Rizzo M."/>
            <person name="Walts A."/>
            <person name="Utterback T."/>
            <person name="Fujii C.Y."/>
            <person name="Shea T.P."/>
            <person name="Creasy T.H."/>
            <person name="Haas B."/>
            <person name="Maiti R."/>
            <person name="Wu D."/>
            <person name="Peterson J."/>
            <person name="Van Aken S."/>
            <person name="Pai G."/>
            <person name="Militscher J."/>
            <person name="Sellers P."/>
            <person name="Gill J.E."/>
            <person name="Feldblyum T.V."/>
            <person name="Preuss D."/>
            <person name="Lin X."/>
            <person name="Nierman W.C."/>
            <person name="Salzberg S.L."/>
            <person name="White O."/>
            <person name="Venter J.C."/>
            <person name="Fraser C.M."/>
            <person name="Kaneko T."/>
            <person name="Nakamura Y."/>
            <person name="Sato S."/>
            <person name="Kato T."/>
            <person name="Asamizu E."/>
            <person name="Sasamoto S."/>
            <person name="Kimura T."/>
            <person name="Idesawa K."/>
            <person name="Kawashima K."/>
            <person name="Kishida Y."/>
            <person name="Kiyokawa C."/>
            <person name="Kohara M."/>
            <person name="Matsumoto M."/>
            <person name="Matsuno A."/>
            <person name="Muraki A."/>
            <person name="Nakayama S."/>
            <person name="Nakazaki N."/>
            <person name="Shinpo S."/>
            <person name="Takeuchi C."/>
            <person name="Wada T."/>
            <person name="Watanabe A."/>
            <person name="Yamada M."/>
            <person name="Yasuda M."/>
            <person name="Tabata S."/>
        </authorList>
    </citation>
    <scope>NUCLEOTIDE SEQUENCE [LARGE SCALE GENOMIC DNA]</scope>
    <source>
        <strain>cv. Columbia</strain>
    </source>
</reference>
<evidence type="ECO:0000313" key="1">
    <source>
        <dbReference type="EMBL" id="BAA97092.1"/>
    </source>
</evidence>
<accession>Q9LH03</accession>
<sequence length="139" mass="15818">MAKKERHKVVGVREEDVKRMLKLIMPYLNESLHQQLRALFSGYPSTTLKITNYWKELEEMKHMTKQEFIASFRSSGFSTGAYIPMCAKIINKDFGKHGLAVLPGIKIITLETLVSKSSKLGIKDKLIIIIVVIVKLVMP</sequence>
<reference evidence="1" key="2">
    <citation type="submission" date="2000-06" db="EMBL/GenBank/DDBJ databases">
        <title>Structural Analysis of Arabidopsis thaliana Chromosome 3. III.</title>
        <authorList>
            <person name="Nakamura Y."/>
        </authorList>
    </citation>
    <scope>NUCLEOTIDE SEQUENCE</scope>
</reference>
<dbReference type="AlphaFoldDB" id="Q9LH03"/>
<proteinExistence type="predicted"/>
<dbReference type="PANTHER" id="PTHR46626:SF1">
    <property type="entry name" value="RETICULON-LIKE PROTEIN B21"/>
    <property type="match status" value="1"/>
</dbReference>
<organism evidence="1">
    <name type="scientific">Arabidopsis thaliana</name>
    <name type="common">Mouse-ear cress</name>
    <dbReference type="NCBI Taxonomy" id="3702"/>
    <lineage>
        <taxon>Eukaryota</taxon>
        <taxon>Viridiplantae</taxon>
        <taxon>Streptophyta</taxon>
        <taxon>Embryophyta</taxon>
        <taxon>Tracheophyta</taxon>
        <taxon>Spermatophyta</taxon>
        <taxon>Magnoliopsida</taxon>
        <taxon>eudicotyledons</taxon>
        <taxon>Gunneridae</taxon>
        <taxon>Pentapetalae</taxon>
        <taxon>rosids</taxon>
        <taxon>malvids</taxon>
        <taxon>Brassicales</taxon>
        <taxon>Brassicaceae</taxon>
        <taxon>Camelineae</taxon>
        <taxon>Arabidopsis</taxon>
    </lineage>
</organism>